<organism evidence="8">
    <name type="scientific">freshwater metagenome</name>
    <dbReference type="NCBI Taxonomy" id="449393"/>
    <lineage>
        <taxon>unclassified sequences</taxon>
        <taxon>metagenomes</taxon>
        <taxon>ecological metagenomes</taxon>
    </lineage>
</organism>
<dbReference type="AlphaFoldDB" id="A0A6J7UPJ4"/>
<dbReference type="Gene3D" id="3.30.530.20">
    <property type="match status" value="1"/>
</dbReference>
<name>A0A6J7UPJ4_9ZZZZ</name>
<accession>A0A6J7UPJ4</accession>
<evidence type="ECO:0000313" key="6">
    <source>
        <dbReference type="EMBL" id="CAB4810179.1"/>
    </source>
</evidence>
<evidence type="ECO:0000313" key="2">
    <source>
        <dbReference type="EMBL" id="CAB4530127.1"/>
    </source>
</evidence>
<dbReference type="InterPro" id="IPR005031">
    <property type="entry name" value="COQ10_START"/>
</dbReference>
<reference evidence="8" key="1">
    <citation type="submission" date="2020-05" db="EMBL/GenBank/DDBJ databases">
        <authorList>
            <person name="Chiriac C."/>
            <person name="Salcher M."/>
            <person name="Ghai R."/>
            <person name="Kavagutti S V."/>
        </authorList>
    </citation>
    <scope>NUCLEOTIDE SEQUENCE</scope>
</reference>
<protein>
    <submittedName>
        <fullName evidence="8">Unannotated protein</fullName>
    </submittedName>
</protein>
<dbReference type="EMBL" id="CAFBOV010000002">
    <property type="protein sequence ID" value="CAB4986576.1"/>
    <property type="molecule type" value="Genomic_DNA"/>
</dbReference>
<evidence type="ECO:0000313" key="7">
    <source>
        <dbReference type="EMBL" id="CAB4986576.1"/>
    </source>
</evidence>
<dbReference type="EMBL" id="CAEZSE010000012">
    <property type="protein sequence ID" value="CAB4530127.1"/>
    <property type="molecule type" value="Genomic_DNA"/>
</dbReference>
<evidence type="ECO:0000313" key="3">
    <source>
        <dbReference type="EMBL" id="CAB4606552.1"/>
    </source>
</evidence>
<evidence type="ECO:0000313" key="4">
    <source>
        <dbReference type="EMBL" id="CAB4672759.1"/>
    </source>
</evidence>
<gene>
    <name evidence="2" type="ORF">UFOPK1353_00132</name>
    <name evidence="3" type="ORF">UFOPK1826_01017</name>
    <name evidence="4" type="ORF">UFOPK2292_00895</name>
    <name evidence="5" type="ORF">UFOPK2855_00351</name>
    <name evidence="6" type="ORF">UFOPK3026_01053</name>
    <name evidence="7" type="ORF">UFOPK4020_00014</name>
    <name evidence="8" type="ORF">UFOPK4345_00981</name>
</gene>
<dbReference type="SUPFAM" id="SSF55961">
    <property type="entry name" value="Bet v1-like"/>
    <property type="match status" value="1"/>
</dbReference>
<dbReference type="EMBL" id="CAEZUN010000128">
    <property type="protein sequence ID" value="CAB4606552.1"/>
    <property type="molecule type" value="Genomic_DNA"/>
</dbReference>
<dbReference type="PANTHER" id="PTHR39683:SF4">
    <property type="entry name" value="COENZYME Q-BINDING PROTEIN COQ10 START DOMAIN-CONTAINING PROTEIN"/>
    <property type="match status" value="1"/>
</dbReference>
<evidence type="ECO:0000313" key="8">
    <source>
        <dbReference type="EMBL" id="CAB5066368.1"/>
    </source>
</evidence>
<evidence type="ECO:0000259" key="1">
    <source>
        <dbReference type="Pfam" id="PF03364"/>
    </source>
</evidence>
<dbReference type="PANTHER" id="PTHR39683">
    <property type="entry name" value="CONSERVED PROTEIN TB16.3"/>
    <property type="match status" value="1"/>
</dbReference>
<dbReference type="Pfam" id="PF03364">
    <property type="entry name" value="Polyketide_cyc"/>
    <property type="match status" value="1"/>
</dbReference>
<dbReference type="EMBL" id="CAFBQV010000159">
    <property type="protein sequence ID" value="CAB5066368.1"/>
    <property type="molecule type" value="Genomic_DNA"/>
</dbReference>
<evidence type="ECO:0000313" key="5">
    <source>
        <dbReference type="EMBL" id="CAB4754898.1"/>
    </source>
</evidence>
<dbReference type="InterPro" id="IPR023393">
    <property type="entry name" value="START-like_dom_sf"/>
</dbReference>
<dbReference type="EMBL" id="CAEZZK010000045">
    <property type="protein sequence ID" value="CAB4754898.1"/>
    <property type="molecule type" value="Genomic_DNA"/>
</dbReference>
<sequence>MPDSAVESEVIAATPEHCFAVATDVELYPEWAHDVKEVNIRERDAQSRPVLVDYRVAALGRSSSYSLKYDYSQAPKSISWHLAEGDIERAIDGEYRFESSGDSTKVTYLLSIELIVPIPGFIKRRAEGRILHTLKELKVRCES</sequence>
<dbReference type="EMBL" id="CAFAAP010000161">
    <property type="protein sequence ID" value="CAB4810179.1"/>
    <property type="molecule type" value="Genomic_DNA"/>
</dbReference>
<feature type="domain" description="Coenzyme Q-binding protein COQ10 START" evidence="1">
    <location>
        <begin position="11"/>
        <end position="134"/>
    </location>
</feature>
<proteinExistence type="predicted"/>
<dbReference type="EMBL" id="CAEZWU010000129">
    <property type="protein sequence ID" value="CAB4672759.1"/>
    <property type="molecule type" value="Genomic_DNA"/>
</dbReference>